<keyword evidence="1" id="KW-0812">Transmembrane</keyword>
<evidence type="ECO:0000313" key="2">
    <source>
        <dbReference type="EMBL" id="SFG55832.1"/>
    </source>
</evidence>
<dbReference type="EMBL" id="FOPC01000005">
    <property type="protein sequence ID" value="SFG55832.1"/>
    <property type="molecule type" value="Genomic_DNA"/>
</dbReference>
<proteinExistence type="predicted"/>
<accession>A0A1I2SSY5</accession>
<keyword evidence="1" id="KW-0472">Membrane</keyword>
<keyword evidence="3" id="KW-1185">Reference proteome</keyword>
<organism evidence="2 3">
    <name type="scientific">Algoriphagus hitonicola</name>
    <dbReference type="NCBI Taxonomy" id="435880"/>
    <lineage>
        <taxon>Bacteria</taxon>
        <taxon>Pseudomonadati</taxon>
        <taxon>Bacteroidota</taxon>
        <taxon>Cytophagia</taxon>
        <taxon>Cytophagales</taxon>
        <taxon>Cyclobacteriaceae</taxon>
        <taxon>Algoriphagus</taxon>
    </lineage>
</organism>
<evidence type="ECO:0000313" key="3">
    <source>
        <dbReference type="Proteomes" id="UP000199642"/>
    </source>
</evidence>
<dbReference type="STRING" id="435880.SAMN04487988_10549"/>
<protein>
    <submittedName>
        <fullName evidence="2">Uncharacterized protein</fullName>
    </submittedName>
</protein>
<sequence length="41" mass="4851">MNGPKQPFIVTLSFKNITFWVIIAVIKLFEQFPFVPSNQYF</sequence>
<name>A0A1I2SSY5_9BACT</name>
<keyword evidence="1" id="KW-1133">Transmembrane helix</keyword>
<dbReference type="Proteomes" id="UP000199642">
    <property type="component" value="Unassembled WGS sequence"/>
</dbReference>
<dbReference type="AlphaFoldDB" id="A0A1I2SSY5"/>
<gene>
    <name evidence="2" type="ORF">SAMN04487988_10549</name>
</gene>
<evidence type="ECO:0000256" key="1">
    <source>
        <dbReference type="SAM" id="Phobius"/>
    </source>
</evidence>
<reference evidence="3" key="1">
    <citation type="submission" date="2016-10" db="EMBL/GenBank/DDBJ databases">
        <authorList>
            <person name="Varghese N."/>
            <person name="Submissions S."/>
        </authorList>
    </citation>
    <scope>NUCLEOTIDE SEQUENCE [LARGE SCALE GENOMIC DNA]</scope>
    <source>
        <strain evidence="3">DSM 19315</strain>
    </source>
</reference>
<feature type="transmembrane region" description="Helical" evidence="1">
    <location>
        <begin position="7"/>
        <end position="29"/>
    </location>
</feature>